<dbReference type="PANTHER" id="PTHR46179:SF13">
    <property type="entry name" value="C2H2-TYPE DOMAIN-CONTAINING PROTEIN"/>
    <property type="match status" value="1"/>
</dbReference>
<keyword evidence="7" id="KW-0832">Ubl conjugation</keyword>
<evidence type="ECO:0000256" key="2">
    <source>
        <dbReference type="ARBA" id="ARBA00004642"/>
    </source>
</evidence>
<evidence type="ECO:0000256" key="7">
    <source>
        <dbReference type="ARBA" id="ARBA00022843"/>
    </source>
</evidence>
<dbReference type="FunFam" id="3.30.160.60:FF:000063">
    <property type="entry name" value="Wilms tumor 1-KTS isoform"/>
    <property type="match status" value="1"/>
</dbReference>
<feature type="domain" description="C2H2-type" evidence="13">
    <location>
        <begin position="286"/>
        <end position="315"/>
    </location>
</feature>
<feature type="domain" description="C2H2-type" evidence="13">
    <location>
        <begin position="533"/>
        <end position="559"/>
    </location>
</feature>
<name>A0A7R9MIP1_9ACAR</name>
<feature type="domain" description="C2H2-type" evidence="13">
    <location>
        <begin position="219"/>
        <end position="244"/>
    </location>
</feature>
<dbReference type="PROSITE" id="PS50157">
    <property type="entry name" value="ZINC_FINGER_C2H2_2"/>
    <property type="match status" value="9"/>
</dbReference>
<evidence type="ECO:0000256" key="12">
    <source>
        <dbReference type="PROSITE-ProRule" id="PRU00042"/>
    </source>
</evidence>
<keyword evidence="4" id="KW-0479">Metal-binding</keyword>
<dbReference type="SMART" id="SM00355">
    <property type="entry name" value="ZnF_C2H2"/>
    <property type="match status" value="12"/>
</dbReference>
<keyword evidence="15" id="KW-1185">Reference proteome</keyword>
<dbReference type="AlphaFoldDB" id="A0A7R9MIP1"/>
<dbReference type="Gene3D" id="3.30.160.60">
    <property type="entry name" value="Classic Zinc Finger"/>
    <property type="match status" value="4"/>
</dbReference>
<feature type="non-terminal residue" evidence="14">
    <location>
        <position position="1"/>
    </location>
</feature>
<keyword evidence="3" id="KW-1017">Isopeptide bond</keyword>
<feature type="domain" description="C2H2-type" evidence="13">
    <location>
        <begin position="503"/>
        <end position="533"/>
    </location>
</feature>
<dbReference type="InterPro" id="IPR051061">
    <property type="entry name" value="Zinc_finger_trans_reg"/>
</dbReference>
<evidence type="ECO:0000256" key="6">
    <source>
        <dbReference type="ARBA" id="ARBA00022833"/>
    </source>
</evidence>
<keyword evidence="5 12" id="KW-0863">Zinc-finger</keyword>
<dbReference type="EMBL" id="CAJPVJ010018344">
    <property type="protein sequence ID" value="CAG2176937.1"/>
    <property type="molecule type" value="Genomic_DNA"/>
</dbReference>
<dbReference type="InterPro" id="IPR036236">
    <property type="entry name" value="Znf_C2H2_sf"/>
</dbReference>
<dbReference type="GO" id="GO:0005654">
    <property type="term" value="C:nucleoplasm"/>
    <property type="evidence" value="ECO:0007669"/>
    <property type="project" value="UniProtKB-SubCell"/>
</dbReference>
<evidence type="ECO:0000256" key="11">
    <source>
        <dbReference type="ARBA" id="ARBA00069242"/>
    </source>
</evidence>
<keyword evidence="6" id="KW-0862">Zinc</keyword>
<dbReference type="GO" id="GO:0008270">
    <property type="term" value="F:zinc ion binding"/>
    <property type="evidence" value="ECO:0007669"/>
    <property type="project" value="UniProtKB-KW"/>
</dbReference>
<feature type="domain" description="C2H2-type" evidence="13">
    <location>
        <begin position="189"/>
        <end position="218"/>
    </location>
</feature>
<evidence type="ECO:0000256" key="9">
    <source>
        <dbReference type="ARBA" id="ARBA00023163"/>
    </source>
</evidence>
<gene>
    <name evidence="14" type="ORF">ONB1V03_LOCUS16370</name>
</gene>
<dbReference type="SUPFAM" id="SSF57667">
    <property type="entry name" value="beta-beta-alpha zinc fingers"/>
    <property type="match status" value="4"/>
</dbReference>
<dbReference type="PANTHER" id="PTHR46179">
    <property type="entry name" value="ZINC FINGER PROTEIN"/>
    <property type="match status" value="1"/>
</dbReference>
<dbReference type="OrthoDB" id="6145499at2759"/>
<dbReference type="EMBL" id="OC933169">
    <property type="protein sequence ID" value="CAD7659775.1"/>
    <property type="molecule type" value="Genomic_DNA"/>
</dbReference>
<sequence>TQEVVTTDDIKPLQDCEWDETTSQTSGQQLSPRSIKTEETLVTNETLITNRKEWMGYSTDVRDKPFKCDYNDCQYMAENKYLLKTHMKSHSKVLTIKSKAMVGRTKKSKRLSREECEKFFDVTIDSYICPQTDCHKSYGTWLRVREHLFRTHADDRVVCVHTDCHKVFKSVDHMKEHLKHFHTVRVKAFKCHFDGCVYECTTKYLLNNHLETHSSERLHVCKVIGCLKTFKTKSCLYDHHRTHSDVPRKGCRIDGCNEKFFSESTLIKHRVSEHGFKPKVWEPKLRSCEWPGCDYSTRRSDLMTKHKRSHTGERPYACDWPECGKSFKRIDDLKDHKNIHNNVKPYACLWPGCQYRCSNNSNLYKHNKQVHQKNRQEFVELLQTQEVVTTDDIKPLQDYEWDETTSETNGHLNRKNVKTTKMLTKNNKLINRKKLMDTRDKPFKCDYNDCQYISTSKHLLKAHKKSHSKVSTTESKPKKRISKFNRLSREECEKLLDVTTDSYICPQTDCHKSYATWLRVREHLFRTHADDRVVCVHTDCHKVFKSVDHMKEHLKHFHTVRVKAFKCEFDG</sequence>
<dbReference type="PROSITE" id="PS00028">
    <property type="entry name" value="ZINC_FINGER_C2H2_1"/>
    <property type="match status" value="9"/>
</dbReference>
<evidence type="ECO:0000313" key="15">
    <source>
        <dbReference type="Proteomes" id="UP000728032"/>
    </source>
</evidence>
<dbReference type="Pfam" id="PF00096">
    <property type="entry name" value="zf-C2H2"/>
    <property type="match status" value="1"/>
</dbReference>
<evidence type="ECO:0000259" key="13">
    <source>
        <dbReference type="PROSITE" id="PS50157"/>
    </source>
</evidence>
<dbReference type="Proteomes" id="UP000728032">
    <property type="component" value="Unassembled WGS sequence"/>
</dbReference>
<organism evidence="14">
    <name type="scientific">Oppiella nova</name>
    <dbReference type="NCBI Taxonomy" id="334625"/>
    <lineage>
        <taxon>Eukaryota</taxon>
        <taxon>Metazoa</taxon>
        <taxon>Ecdysozoa</taxon>
        <taxon>Arthropoda</taxon>
        <taxon>Chelicerata</taxon>
        <taxon>Arachnida</taxon>
        <taxon>Acari</taxon>
        <taxon>Acariformes</taxon>
        <taxon>Sarcoptiformes</taxon>
        <taxon>Oribatida</taxon>
        <taxon>Brachypylina</taxon>
        <taxon>Oppioidea</taxon>
        <taxon>Oppiidae</taxon>
        <taxon>Oppiella</taxon>
    </lineage>
</organism>
<feature type="domain" description="C2H2-type" evidence="13">
    <location>
        <begin position="346"/>
        <end position="376"/>
    </location>
</feature>
<keyword evidence="9" id="KW-0804">Transcription</keyword>
<feature type="domain" description="C2H2-type" evidence="13">
    <location>
        <begin position="157"/>
        <end position="183"/>
    </location>
</feature>
<feature type="non-terminal residue" evidence="14">
    <location>
        <position position="571"/>
    </location>
</feature>
<keyword evidence="10" id="KW-0539">Nucleus</keyword>
<comment type="subcellular location">
    <subcellularLocation>
        <location evidence="1">Nucleus</location>
        <location evidence="1">Nucleolus</location>
    </subcellularLocation>
    <subcellularLocation>
        <location evidence="2">Nucleus</location>
        <location evidence="2">Nucleoplasm</location>
    </subcellularLocation>
</comment>
<evidence type="ECO:0000256" key="4">
    <source>
        <dbReference type="ARBA" id="ARBA00022723"/>
    </source>
</evidence>
<keyword evidence="8" id="KW-0805">Transcription regulation</keyword>
<dbReference type="GO" id="GO:0006357">
    <property type="term" value="P:regulation of transcription by RNA polymerase II"/>
    <property type="evidence" value="ECO:0007669"/>
    <property type="project" value="TreeGrafter"/>
</dbReference>
<evidence type="ECO:0000256" key="3">
    <source>
        <dbReference type="ARBA" id="ARBA00022499"/>
    </source>
</evidence>
<evidence type="ECO:0000256" key="5">
    <source>
        <dbReference type="ARBA" id="ARBA00022771"/>
    </source>
</evidence>
<evidence type="ECO:0000256" key="1">
    <source>
        <dbReference type="ARBA" id="ARBA00004604"/>
    </source>
</evidence>
<evidence type="ECO:0000256" key="10">
    <source>
        <dbReference type="ARBA" id="ARBA00023242"/>
    </source>
</evidence>
<dbReference type="GO" id="GO:0005730">
    <property type="term" value="C:nucleolus"/>
    <property type="evidence" value="ECO:0007669"/>
    <property type="project" value="UniProtKB-SubCell"/>
</dbReference>
<dbReference type="InterPro" id="IPR013087">
    <property type="entry name" value="Znf_C2H2_type"/>
</dbReference>
<protein>
    <recommendedName>
        <fullName evidence="11">Wilms tumor protein homolog</fullName>
    </recommendedName>
</protein>
<accession>A0A7R9MIP1</accession>
<feature type="domain" description="C2H2-type" evidence="13">
    <location>
        <begin position="316"/>
        <end position="345"/>
    </location>
</feature>
<proteinExistence type="predicted"/>
<feature type="domain" description="C2H2-type" evidence="13">
    <location>
        <begin position="127"/>
        <end position="157"/>
    </location>
</feature>
<evidence type="ECO:0000256" key="8">
    <source>
        <dbReference type="ARBA" id="ARBA00023015"/>
    </source>
</evidence>
<reference evidence="14" key="1">
    <citation type="submission" date="2020-11" db="EMBL/GenBank/DDBJ databases">
        <authorList>
            <person name="Tran Van P."/>
        </authorList>
    </citation>
    <scope>NUCLEOTIDE SEQUENCE</scope>
</reference>
<evidence type="ECO:0000313" key="14">
    <source>
        <dbReference type="EMBL" id="CAD7659775.1"/>
    </source>
</evidence>